<dbReference type="EMBL" id="CP054563">
    <property type="protein sequence ID" value="QKQ35320.1"/>
    <property type="molecule type" value="Genomic_DNA"/>
</dbReference>
<dbReference type="GO" id="GO:0005886">
    <property type="term" value="C:plasma membrane"/>
    <property type="evidence" value="ECO:0007669"/>
    <property type="project" value="UniProtKB-SubCell"/>
</dbReference>
<dbReference type="AlphaFoldDB" id="A0A6N0IKV5"/>
<dbReference type="InterPro" id="IPR024230">
    <property type="entry name" value="GspL_cyto_dom"/>
</dbReference>
<feature type="domain" description="GspL periplasmic" evidence="12">
    <location>
        <begin position="234"/>
        <end position="391"/>
    </location>
</feature>
<organism evidence="13">
    <name type="scientific">Escherichia coli</name>
    <dbReference type="NCBI Taxonomy" id="562"/>
    <lineage>
        <taxon>Bacteria</taxon>
        <taxon>Pseudomonadati</taxon>
        <taxon>Pseudomonadota</taxon>
        <taxon>Gammaproteobacteria</taxon>
        <taxon>Enterobacterales</taxon>
        <taxon>Enterobacteriaceae</taxon>
        <taxon>Escherichia</taxon>
    </lineage>
</organism>
<feature type="domain" description="GspL cytoplasmic actin-ATPase-like" evidence="11">
    <location>
        <begin position="19"/>
        <end position="139"/>
    </location>
</feature>
<keyword evidence="3 10" id="KW-0813">Transport</keyword>
<dbReference type="SUPFAM" id="SSF53067">
    <property type="entry name" value="Actin-like ATPase domain"/>
    <property type="match status" value="1"/>
</dbReference>
<sequence>MSPMPEIFFPLCVSDPVRWQRRTADAEHGIWSDVGNEQLQQWLQTDAIRLYIPGEWISVWQAELPDIPRRQISTILPALLEEDLNQDIDELHFAPLKIDQQRATVAVIHQQHMRNIAQWLQENGITRAIVAPDWMSIPCGYMAGDAQRVICRIDECRGWSAGLALAPVMFRAQLNEQDLPLSLTVVGIAPEELSAWAGADAERLTVTALPAIATSGEPAGNLLTGTWQPCASYRKQWARWRGMVLPILLILVALAMERGVTLWSVSEQVAQSRAKVEKQFLTLFPEQKRIVNLRSQVAMVLKKYRPQTDDTDLLAELSAIAGTLKSASLSDIEMCGFTFDQKRQTLHFQLRVANFASFDKLRTALAADFVVQQDALQKEGDAVSGGVTLRRK</sequence>
<evidence type="ECO:0000256" key="6">
    <source>
        <dbReference type="ARBA" id="ARBA00022692"/>
    </source>
</evidence>
<accession>A0A6N0IKV5</accession>
<dbReference type="Gene3D" id="3.30.1360.100">
    <property type="entry name" value="General secretion pathway protein M, EpsM"/>
    <property type="match status" value="1"/>
</dbReference>
<dbReference type="Pfam" id="PF12693">
    <property type="entry name" value="GspL_C"/>
    <property type="match status" value="1"/>
</dbReference>
<evidence type="ECO:0000256" key="10">
    <source>
        <dbReference type="PIRNR" id="PIRNR015761"/>
    </source>
</evidence>
<dbReference type="InterPro" id="IPR007812">
    <property type="entry name" value="T2SS_protein-GspL"/>
</dbReference>
<dbReference type="CDD" id="cd24017">
    <property type="entry name" value="ASKHA_T2SSL_N"/>
    <property type="match status" value="1"/>
</dbReference>
<dbReference type="InterPro" id="IPR043129">
    <property type="entry name" value="ATPase_NBD"/>
</dbReference>
<keyword evidence="4" id="KW-1003">Cell membrane</keyword>
<dbReference type="Pfam" id="PF05134">
    <property type="entry name" value="T2SSL"/>
    <property type="match status" value="1"/>
</dbReference>
<name>A0A6N0IKV5_ECOLX</name>
<proteinExistence type="inferred from homology"/>
<comment type="function">
    <text evidence="10">Inner membrane component of the type II secretion system required for the energy-dependent secretion of extracellular factors such as proteases and toxins from the periplasm.</text>
</comment>
<dbReference type="NCBIfam" id="TIGR01709">
    <property type="entry name" value="typeII_sec_gspL"/>
    <property type="match status" value="1"/>
</dbReference>
<evidence type="ECO:0000259" key="12">
    <source>
        <dbReference type="Pfam" id="PF12693"/>
    </source>
</evidence>
<keyword evidence="7 10" id="KW-0653">Protein transport</keyword>
<evidence type="ECO:0000256" key="5">
    <source>
        <dbReference type="ARBA" id="ARBA00022519"/>
    </source>
</evidence>
<comment type="similarity">
    <text evidence="2 10">Belongs to the GSP L family.</text>
</comment>
<protein>
    <recommendedName>
        <fullName evidence="10">Type II secretion system protein L</fullName>
        <shortName evidence="10">T2SS protein L</shortName>
    </recommendedName>
</protein>
<dbReference type="GO" id="GO:0009276">
    <property type="term" value="C:Gram-negative-bacterium-type cell wall"/>
    <property type="evidence" value="ECO:0007669"/>
    <property type="project" value="InterPro"/>
</dbReference>
<evidence type="ECO:0000259" key="11">
    <source>
        <dbReference type="Pfam" id="PF05134"/>
    </source>
</evidence>
<dbReference type="InterPro" id="IPR025691">
    <property type="entry name" value="GspL_pp_dom"/>
</dbReference>
<dbReference type="PIRSF" id="PIRSF015761">
    <property type="entry name" value="Protein_L"/>
    <property type="match status" value="1"/>
</dbReference>
<keyword evidence="5" id="KW-0997">Cell inner membrane</keyword>
<evidence type="ECO:0000256" key="8">
    <source>
        <dbReference type="ARBA" id="ARBA00022989"/>
    </source>
</evidence>
<reference evidence="13" key="1">
    <citation type="submission" date="2020-05" db="EMBL/GenBank/DDBJ databases">
        <title>Title: F plasmids are the major carriers of antibiotic resistance genes in human-associated commensal E. coli.</title>
        <authorList>
            <person name="Stephens C."/>
            <person name="Arismendi T."/>
            <person name="Wright M."/>
            <person name="Hartman A."/>
            <person name="Gonzalez A."/>
            <person name="Gill M."/>
            <person name="Pandori M."/>
            <person name="Hess D."/>
        </authorList>
    </citation>
    <scope>NUCLEOTIDE SEQUENCE</scope>
    <source>
        <strain evidence="13">SCU-478</strain>
    </source>
</reference>
<keyword evidence="6" id="KW-0812">Transmembrane</keyword>
<dbReference type="GO" id="GO:0015627">
    <property type="term" value="C:type II protein secretion system complex"/>
    <property type="evidence" value="ECO:0007669"/>
    <property type="project" value="InterPro"/>
</dbReference>
<evidence type="ECO:0000256" key="9">
    <source>
        <dbReference type="ARBA" id="ARBA00023136"/>
    </source>
</evidence>
<keyword evidence="9" id="KW-0472">Membrane</keyword>
<evidence type="ECO:0000256" key="7">
    <source>
        <dbReference type="ARBA" id="ARBA00022927"/>
    </source>
</evidence>
<evidence type="ECO:0000256" key="4">
    <source>
        <dbReference type="ARBA" id="ARBA00022475"/>
    </source>
</evidence>
<evidence type="ECO:0000256" key="2">
    <source>
        <dbReference type="ARBA" id="ARBA00005318"/>
    </source>
</evidence>
<dbReference type="GO" id="GO:0015628">
    <property type="term" value="P:protein secretion by the type II secretion system"/>
    <property type="evidence" value="ECO:0007669"/>
    <property type="project" value="InterPro"/>
</dbReference>
<evidence type="ECO:0000313" key="13">
    <source>
        <dbReference type="EMBL" id="QKQ35320.1"/>
    </source>
</evidence>
<evidence type="ECO:0000256" key="3">
    <source>
        <dbReference type="ARBA" id="ARBA00022448"/>
    </source>
</evidence>
<gene>
    <name evidence="13" type="primary">gspL</name>
    <name evidence="13" type="ORF">HPE44_12805</name>
</gene>
<dbReference type="Gene3D" id="3.30.420.380">
    <property type="match status" value="1"/>
</dbReference>
<keyword evidence="8" id="KW-1133">Transmembrane helix</keyword>
<evidence type="ECO:0000256" key="1">
    <source>
        <dbReference type="ARBA" id="ARBA00004377"/>
    </source>
</evidence>
<comment type="subcellular location">
    <subcellularLocation>
        <location evidence="1">Cell inner membrane</location>
        <topology evidence="1">Single-pass membrane protein</topology>
    </subcellularLocation>
</comment>